<dbReference type="GO" id="GO:0042277">
    <property type="term" value="F:peptide binding"/>
    <property type="evidence" value="ECO:0007669"/>
    <property type="project" value="TreeGrafter"/>
</dbReference>
<evidence type="ECO:0000256" key="10">
    <source>
        <dbReference type="PIRSR" id="PIRSR634016-3"/>
    </source>
</evidence>
<dbReference type="InterPro" id="IPR024571">
    <property type="entry name" value="ERAP1-like_C_dom"/>
</dbReference>
<dbReference type="SUPFAM" id="SSF63737">
    <property type="entry name" value="Leukotriene A4 hydrolase N-terminal domain"/>
    <property type="match status" value="1"/>
</dbReference>
<keyword evidence="3 12" id="KW-0031">Aminopeptidase</keyword>
<dbReference type="InterPro" id="IPR045357">
    <property type="entry name" value="Aminopeptidase_N-like_N"/>
</dbReference>
<organism evidence="16 17">
    <name type="scientific">Candidatus Daviesbacteria bacterium GW2011_GWB1_36_5</name>
    <dbReference type="NCBI Taxonomy" id="1618426"/>
    <lineage>
        <taxon>Bacteria</taxon>
        <taxon>Candidatus Daviesiibacteriota</taxon>
    </lineage>
</organism>
<feature type="domain" description="Aminopeptidase N-like N-terminal" evidence="15">
    <location>
        <begin position="13"/>
        <end position="184"/>
    </location>
</feature>
<dbReference type="GO" id="GO:0016020">
    <property type="term" value="C:membrane"/>
    <property type="evidence" value="ECO:0007669"/>
    <property type="project" value="TreeGrafter"/>
</dbReference>
<dbReference type="Proteomes" id="UP000034492">
    <property type="component" value="Unassembled WGS sequence"/>
</dbReference>
<dbReference type="GO" id="GO:0043171">
    <property type="term" value="P:peptide catabolic process"/>
    <property type="evidence" value="ECO:0007669"/>
    <property type="project" value="TreeGrafter"/>
</dbReference>
<dbReference type="FunFam" id="1.25.50.20:FF:000002">
    <property type="entry name" value="Aminopeptidase"/>
    <property type="match status" value="1"/>
</dbReference>
<keyword evidence="7 10" id="KW-0862">Zinc</keyword>
<evidence type="ECO:0000256" key="7">
    <source>
        <dbReference type="ARBA" id="ARBA00022833"/>
    </source>
</evidence>
<dbReference type="Gene3D" id="2.60.40.1910">
    <property type="match status" value="1"/>
</dbReference>
<name>A0A0G0ETM3_9BACT</name>
<evidence type="ECO:0000313" key="16">
    <source>
        <dbReference type="EMBL" id="KKQ10183.1"/>
    </source>
</evidence>
<dbReference type="GO" id="GO:0008270">
    <property type="term" value="F:zinc ion binding"/>
    <property type="evidence" value="ECO:0007669"/>
    <property type="project" value="UniProtKB-UniRule"/>
</dbReference>
<evidence type="ECO:0000259" key="14">
    <source>
        <dbReference type="Pfam" id="PF11838"/>
    </source>
</evidence>
<keyword evidence="4 12" id="KW-0645">Protease</keyword>
<feature type="domain" description="ERAP1-like C-terminal" evidence="14">
    <location>
        <begin position="509"/>
        <end position="820"/>
    </location>
</feature>
<dbReference type="EMBL" id="LBSA01000008">
    <property type="protein sequence ID" value="KKQ10183.1"/>
    <property type="molecule type" value="Genomic_DNA"/>
</dbReference>
<keyword evidence="5 10" id="KW-0479">Metal-binding</keyword>
<dbReference type="GO" id="GO:0006508">
    <property type="term" value="P:proteolysis"/>
    <property type="evidence" value="ECO:0007669"/>
    <property type="project" value="UniProtKB-KW"/>
</dbReference>
<dbReference type="GO" id="GO:0005737">
    <property type="term" value="C:cytoplasm"/>
    <property type="evidence" value="ECO:0007669"/>
    <property type="project" value="TreeGrafter"/>
</dbReference>
<comment type="cofactor">
    <cofactor evidence="10 12">
        <name>Zn(2+)</name>
        <dbReference type="ChEBI" id="CHEBI:29105"/>
    </cofactor>
    <text evidence="10 12">Binds 1 zinc ion per subunit.</text>
</comment>
<dbReference type="GO" id="GO:0016285">
    <property type="term" value="F:alanyl aminopeptidase activity"/>
    <property type="evidence" value="ECO:0007669"/>
    <property type="project" value="UniProtKB-EC"/>
</dbReference>
<evidence type="ECO:0000256" key="1">
    <source>
        <dbReference type="ARBA" id="ARBA00000098"/>
    </source>
</evidence>
<dbReference type="InterPro" id="IPR050344">
    <property type="entry name" value="Peptidase_M1_aminopeptidases"/>
</dbReference>
<evidence type="ECO:0000256" key="9">
    <source>
        <dbReference type="PIRSR" id="PIRSR634016-1"/>
    </source>
</evidence>
<dbReference type="Pfam" id="PF11838">
    <property type="entry name" value="ERAP1_C"/>
    <property type="match status" value="1"/>
</dbReference>
<evidence type="ECO:0000313" key="17">
    <source>
        <dbReference type="Proteomes" id="UP000034492"/>
    </source>
</evidence>
<dbReference type="Pfam" id="PF01433">
    <property type="entry name" value="Peptidase_M1"/>
    <property type="match status" value="1"/>
</dbReference>
<dbReference type="PRINTS" id="PR00756">
    <property type="entry name" value="ALADIPTASE"/>
</dbReference>
<dbReference type="GO" id="GO:0005615">
    <property type="term" value="C:extracellular space"/>
    <property type="evidence" value="ECO:0007669"/>
    <property type="project" value="TreeGrafter"/>
</dbReference>
<comment type="caution">
    <text evidence="16">The sequence shown here is derived from an EMBL/GenBank/DDBJ whole genome shotgun (WGS) entry which is preliminary data.</text>
</comment>
<dbReference type="Gene3D" id="1.10.390.10">
    <property type="entry name" value="Neutral Protease Domain 2"/>
    <property type="match status" value="1"/>
</dbReference>
<dbReference type="GO" id="GO:0070006">
    <property type="term" value="F:metalloaminopeptidase activity"/>
    <property type="evidence" value="ECO:0007669"/>
    <property type="project" value="TreeGrafter"/>
</dbReference>
<dbReference type="InterPro" id="IPR001930">
    <property type="entry name" value="Peptidase_M1"/>
</dbReference>
<evidence type="ECO:0000259" key="13">
    <source>
        <dbReference type="Pfam" id="PF01433"/>
    </source>
</evidence>
<evidence type="ECO:0000259" key="15">
    <source>
        <dbReference type="Pfam" id="PF17900"/>
    </source>
</evidence>
<feature type="domain" description="Peptidase M1 membrane alanine aminopeptidase" evidence="13">
    <location>
        <begin position="219"/>
        <end position="436"/>
    </location>
</feature>
<dbReference type="FunFam" id="1.10.390.10:FF:000001">
    <property type="entry name" value="Aminopeptidase"/>
    <property type="match status" value="1"/>
</dbReference>
<feature type="site" description="Transition state stabilizer" evidence="11">
    <location>
        <position position="377"/>
    </location>
</feature>
<dbReference type="InterPro" id="IPR042097">
    <property type="entry name" value="Aminopeptidase_N-like_N_sf"/>
</dbReference>
<comment type="catalytic activity">
    <reaction evidence="1">
        <text>Release of an N-terminal amino acid, Xaa-|-Yaa- from a peptide, amide or arylamide. Xaa is preferably Ala, but may be most amino acids including Pro (slow action). When a terminal hydrophobic residue is followed by a prolyl residue, the two may be released as an intact Xaa-Pro dipeptide.</text>
        <dbReference type="EC" id="3.4.11.2"/>
    </reaction>
</comment>
<keyword evidence="6 12" id="KW-0378">Hydrolase</keyword>
<feature type="binding site" evidence="10">
    <location>
        <position position="314"/>
    </location>
    <ligand>
        <name>Zn(2+)</name>
        <dbReference type="ChEBI" id="CHEBI:29105"/>
        <note>catalytic</note>
    </ligand>
</feature>
<evidence type="ECO:0000256" key="8">
    <source>
        <dbReference type="ARBA" id="ARBA00023049"/>
    </source>
</evidence>
<feature type="binding site" evidence="10">
    <location>
        <position position="291"/>
    </location>
    <ligand>
        <name>Zn(2+)</name>
        <dbReference type="ChEBI" id="CHEBI:29105"/>
        <note>catalytic</note>
    </ligand>
</feature>
<sequence length="843" mass="96055">MIKKSARLPAHIKPERYEIFLKPDLEGFTFTGEETMWLSLDKPSKAITLHAAELEVFSEDANVSYDQAAETVTLTFKKPISGKQKIKLKFTGILNDQMRGFYRSKYIHNGEEKYLATTQFESTDARRAFPCIDEPSAKAVFDVTLMVPKEKTVISNTIESEVLEHDGGYKSVKFESTPRMSTYLLAFIVGDFEYIEKKTKGGVMVRVFVTPGKSLQAKFALDVAVKTLDFYEDYFDIKYPLPVSDLIAIPDFAAGAMENWGAVTYRESAILVDPEKSSTANKQWVALVIAHELAHQWFGNLVTMEWWTHLWLNEGFASFIEYLAVDKIFPEWDIWTQFVYSDLGSALKLDALENTHPIEVEVVHPSEIAEIFDRVSYSKGASVLRMLYNYLGDKDFRDGLRHYLKKHAYSNALTEDLWHSLEEVSGKPVTKIMGNWTSKPGYPLIQVFDSGKNLRLTQSRFYSSPLSRKSSEDKTVWTTPIYFKKSGSKKIGHILINKKTTEIGKPSGWIKLNSGEVSITRIDYPSQLLLKLKDPISKKELEAPDRLGVIRDAFDLSQSDQLPTHFALELAQGYKNEDDFTVWAEITSQLNTLDNLITHEKFYDNFRLYGQDLYDSIAKKVGWSKKSGEPHTTSLLRSLVLSALGGFGHRETIKKAFDLFEDLKMGESMDPDLRGVVLRLVAENGSKKEHGILKKLYVKEPLQEERNRLARALSMFKQPELLKDTLEFALSQHVRFQDSIHVIAGVWSNPYGSELAWIFFKKNFKKLRKIYAGGHFMSRLLGAAGSMVKVSQANDLEKFFKKNPVPEATRTIAQASEQIRSNAAWLKRDRKGIEKFLSNTFLC</sequence>
<dbReference type="InterPro" id="IPR014782">
    <property type="entry name" value="Peptidase_M1_dom"/>
</dbReference>
<proteinExistence type="inferred from homology"/>
<comment type="similarity">
    <text evidence="2 12">Belongs to the peptidase M1 family.</text>
</comment>
<dbReference type="InterPro" id="IPR034016">
    <property type="entry name" value="M1_APN-typ"/>
</dbReference>
<dbReference type="AlphaFoldDB" id="A0A0G0ETM3"/>
<protein>
    <recommendedName>
        <fullName evidence="12">Aminopeptidase</fullName>
        <ecNumber evidence="12">3.4.11.-</ecNumber>
    </recommendedName>
</protein>
<gene>
    <name evidence="16" type="ORF">US19_C0008G0026</name>
</gene>
<reference evidence="16 17" key="1">
    <citation type="journal article" date="2015" name="Nature">
        <title>rRNA introns, odd ribosomes, and small enigmatic genomes across a large radiation of phyla.</title>
        <authorList>
            <person name="Brown C.T."/>
            <person name="Hug L.A."/>
            <person name="Thomas B.C."/>
            <person name="Sharon I."/>
            <person name="Castelle C.J."/>
            <person name="Singh A."/>
            <person name="Wilkins M.J."/>
            <person name="Williams K.H."/>
            <person name="Banfield J.F."/>
        </authorList>
    </citation>
    <scope>NUCLEOTIDE SEQUENCE [LARGE SCALE GENOMIC DNA]</scope>
</reference>
<keyword evidence="8 12" id="KW-0482">Metalloprotease</keyword>
<evidence type="ECO:0000256" key="3">
    <source>
        <dbReference type="ARBA" id="ARBA00022438"/>
    </source>
</evidence>
<dbReference type="EC" id="3.4.11.-" evidence="12"/>
<dbReference type="FunFam" id="2.60.40.1730:FF:000002">
    <property type="entry name" value="Aminopeptidase"/>
    <property type="match status" value="1"/>
</dbReference>
<evidence type="ECO:0000256" key="4">
    <source>
        <dbReference type="ARBA" id="ARBA00022670"/>
    </source>
</evidence>
<accession>A0A0G0ETM3</accession>
<dbReference type="Pfam" id="PF17900">
    <property type="entry name" value="Peptidase_M1_N"/>
    <property type="match status" value="1"/>
</dbReference>
<dbReference type="InterPro" id="IPR027268">
    <property type="entry name" value="Peptidase_M4/M1_CTD_sf"/>
</dbReference>
<evidence type="ECO:0000256" key="11">
    <source>
        <dbReference type="PIRSR" id="PIRSR634016-4"/>
    </source>
</evidence>
<dbReference type="PANTHER" id="PTHR11533">
    <property type="entry name" value="PROTEASE M1 ZINC METALLOPROTEASE"/>
    <property type="match status" value="1"/>
</dbReference>
<evidence type="ECO:0000256" key="5">
    <source>
        <dbReference type="ARBA" id="ARBA00022723"/>
    </source>
</evidence>
<feature type="active site" description="Proton acceptor" evidence="9">
    <location>
        <position position="292"/>
    </location>
</feature>
<dbReference type="CDD" id="cd09601">
    <property type="entry name" value="M1_APN-Q_like"/>
    <property type="match status" value="1"/>
</dbReference>
<dbReference type="SUPFAM" id="SSF55486">
    <property type="entry name" value="Metalloproteases ('zincins'), catalytic domain"/>
    <property type="match status" value="1"/>
</dbReference>
<evidence type="ECO:0000256" key="2">
    <source>
        <dbReference type="ARBA" id="ARBA00010136"/>
    </source>
</evidence>
<evidence type="ECO:0000256" key="6">
    <source>
        <dbReference type="ARBA" id="ARBA00022801"/>
    </source>
</evidence>
<feature type="binding site" evidence="10">
    <location>
        <position position="295"/>
    </location>
    <ligand>
        <name>Zn(2+)</name>
        <dbReference type="ChEBI" id="CHEBI:29105"/>
        <note>catalytic</note>
    </ligand>
</feature>
<dbReference type="PANTHER" id="PTHR11533:SF174">
    <property type="entry name" value="PUROMYCIN-SENSITIVE AMINOPEPTIDASE-RELATED"/>
    <property type="match status" value="1"/>
</dbReference>
<evidence type="ECO:0000256" key="12">
    <source>
        <dbReference type="RuleBase" id="RU364040"/>
    </source>
</evidence>
<dbReference type="Gene3D" id="1.25.50.20">
    <property type="match status" value="1"/>
</dbReference>
<dbReference type="Gene3D" id="2.60.40.1730">
    <property type="entry name" value="tricorn interacting facor f3 domain"/>
    <property type="match status" value="1"/>
</dbReference>